<protein>
    <recommendedName>
        <fullName evidence="4">Retrovirus-related Pol polyprotein from transposon TNT 1-94</fullName>
    </recommendedName>
</protein>
<gene>
    <name evidence="2" type="ORF">Tco_1002229</name>
</gene>
<evidence type="ECO:0000313" key="3">
    <source>
        <dbReference type="Proteomes" id="UP001151760"/>
    </source>
</evidence>
<dbReference type="PANTHER" id="PTHR11439:SF483">
    <property type="entry name" value="PEPTIDE SYNTHASE GLIP-LIKE, PUTATIVE (AFU_ORTHOLOGUE AFUA_3G12920)-RELATED"/>
    <property type="match status" value="1"/>
</dbReference>
<dbReference type="PANTHER" id="PTHR11439">
    <property type="entry name" value="GAG-POL-RELATED RETROTRANSPOSON"/>
    <property type="match status" value="1"/>
</dbReference>
<sequence>MSSAETEYVVAAGCCAQVLWIKSQLADYDVLYDKVPIFCDNTSAITISNNPVLHSRTKYIDIRYHFIRDHILKGGIELHFIPTDLHLADIFTKPLAEPSYTRLVAELVEVEEETKTITFSLSWWDKPMSFTQDEFISAIGLPICKDVVPLPPKETLRAGLATLENCISNDLTLVKPHTITAASFQKPLAYEVALTSHMLKPVTQPKVPTDLKKKKKRILPSSKPKSPYKVRVILPKKQVTKTQHAKVIVVIADATKSLVSSELAEEQVNQPSAAEAEKLMDEVDKLKEAAQEKPESPYDTESEIKIIKSYQVNIVSGNEEREASDSGLRSMPDDDLVSLSGFDSQPSTDHDSKEGTATFHASVDMTAQSDPLGHLHEELVILNIKIDQLESSISKKVVEDMNSFDSIKFSVSESIADELPQKELSKFLHSKMRKSIRLRVHTGMKEVCHKLSACTSSVATNSQHVQDLRLMFHEMVSLLSAAEVFQKANTEGEK</sequence>
<reference evidence="2" key="2">
    <citation type="submission" date="2022-01" db="EMBL/GenBank/DDBJ databases">
        <authorList>
            <person name="Yamashiro T."/>
            <person name="Shiraishi A."/>
            <person name="Satake H."/>
            <person name="Nakayama K."/>
        </authorList>
    </citation>
    <scope>NUCLEOTIDE SEQUENCE</scope>
</reference>
<accession>A0ABQ5F5Q2</accession>
<evidence type="ECO:0000313" key="2">
    <source>
        <dbReference type="EMBL" id="GJT58696.1"/>
    </source>
</evidence>
<feature type="region of interest" description="Disordered" evidence="1">
    <location>
        <begin position="319"/>
        <end position="355"/>
    </location>
</feature>
<dbReference type="EMBL" id="BQNB010017041">
    <property type="protein sequence ID" value="GJT58696.1"/>
    <property type="molecule type" value="Genomic_DNA"/>
</dbReference>
<comment type="caution">
    <text evidence="2">The sequence shown here is derived from an EMBL/GenBank/DDBJ whole genome shotgun (WGS) entry which is preliminary data.</text>
</comment>
<name>A0ABQ5F5Q2_9ASTR</name>
<evidence type="ECO:0000256" key="1">
    <source>
        <dbReference type="SAM" id="MobiDB-lite"/>
    </source>
</evidence>
<dbReference type="Proteomes" id="UP001151760">
    <property type="component" value="Unassembled WGS sequence"/>
</dbReference>
<dbReference type="CDD" id="cd09272">
    <property type="entry name" value="RNase_HI_RT_Ty1"/>
    <property type="match status" value="1"/>
</dbReference>
<organism evidence="2 3">
    <name type="scientific">Tanacetum coccineum</name>
    <dbReference type="NCBI Taxonomy" id="301880"/>
    <lineage>
        <taxon>Eukaryota</taxon>
        <taxon>Viridiplantae</taxon>
        <taxon>Streptophyta</taxon>
        <taxon>Embryophyta</taxon>
        <taxon>Tracheophyta</taxon>
        <taxon>Spermatophyta</taxon>
        <taxon>Magnoliopsida</taxon>
        <taxon>eudicotyledons</taxon>
        <taxon>Gunneridae</taxon>
        <taxon>Pentapetalae</taxon>
        <taxon>asterids</taxon>
        <taxon>campanulids</taxon>
        <taxon>Asterales</taxon>
        <taxon>Asteraceae</taxon>
        <taxon>Asteroideae</taxon>
        <taxon>Anthemideae</taxon>
        <taxon>Anthemidinae</taxon>
        <taxon>Tanacetum</taxon>
    </lineage>
</organism>
<keyword evidence="3" id="KW-1185">Reference proteome</keyword>
<proteinExistence type="predicted"/>
<reference evidence="2" key="1">
    <citation type="journal article" date="2022" name="Int. J. Mol. Sci.">
        <title>Draft Genome of Tanacetum Coccineum: Genomic Comparison of Closely Related Tanacetum-Family Plants.</title>
        <authorList>
            <person name="Yamashiro T."/>
            <person name="Shiraishi A."/>
            <person name="Nakayama K."/>
            <person name="Satake H."/>
        </authorList>
    </citation>
    <scope>NUCLEOTIDE SEQUENCE</scope>
</reference>
<evidence type="ECO:0008006" key="4">
    <source>
        <dbReference type="Google" id="ProtNLM"/>
    </source>
</evidence>